<dbReference type="GO" id="GO:0005737">
    <property type="term" value="C:cytoplasm"/>
    <property type="evidence" value="ECO:0007669"/>
    <property type="project" value="InterPro"/>
</dbReference>
<reference evidence="1" key="1">
    <citation type="submission" date="2018-06" db="EMBL/GenBank/DDBJ databases">
        <authorList>
            <person name="Zhirakovskaya E."/>
        </authorList>
    </citation>
    <scope>NUCLEOTIDE SEQUENCE</scope>
</reference>
<dbReference type="SUPFAM" id="SSF69500">
    <property type="entry name" value="DTD-like"/>
    <property type="match status" value="1"/>
</dbReference>
<dbReference type="GO" id="GO:0051499">
    <property type="term" value="F:D-aminoacyl-tRNA deacylase activity"/>
    <property type="evidence" value="ECO:0007669"/>
    <property type="project" value="InterPro"/>
</dbReference>
<accession>A0A3B0W1U6</accession>
<evidence type="ECO:0000313" key="1">
    <source>
        <dbReference type="EMBL" id="VAW45232.1"/>
    </source>
</evidence>
<gene>
    <name evidence="1" type="ORF">MNBD_GAMMA03-1494</name>
</gene>
<protein>
    <submittedName>
        <fullName evidence="1">Uncharacterized protein</fullName>
    </submittedName>
</protein>
<dbReference type="Gene3D" id="3.50.80.10">
    <property type="entry name" value="D-tyrosyl-tRNA(Tyr) deacylase"/>
    <property type="match status" value="1"/>
</dbReference>
<sequence>MICLIQRVSHGSVSVQQKIIGQINTGSVVLTAFQPGDSTQKPPSDYLTNIGSVTFWLEV</sequence>
<dbReference type="Pfam" id="PF02580">
    <property type="entry name" value="Tyr_Deacylase"/>
    <property type="match status" value="1"/>
</dbReference>
<proteinExistence type="predicted"/>
<organism evidence="1">
    <name type="scientific">hydrothermal vent metagenome</name>
    <dbReference type="NCBI Taxonomy" id="652676"/>
    <lineage>
        <taxon>unclassified sequences</taxon>
        <taxon>metagenomes</taxon>
        <taxon>ecological metagenomes</taxon>
    </lineage>
</organism>
<name>A0A3B0W1U6_9ZZZZ</name>
<dbReference type="AlphaFoldDB" id="A0A3B0W1U6"/>
<dbReference type="EMBL" id="UOFC01000047">
    <property type="protein sequence ID" value="VAW45232.1"/>
    <property type="molecule type" value="Genomic_DNA"/>
</dbReference>
<dbReference type="InterPro" id="IPR003732">
    <property type="entry name" value="Daa-tRNA_deacyls_DTD"/>
</dbReference>
<dbReference type="InterPro" id="IPR023509">
    <property type="entry name" value="DTD-like_sf"/>
</dbReference>